<dbReference type="Proteomes" id="UP000249661">
    <property type="component" value="Unassembled WGS sequence"/>
</dbReference>
<reference evidence="1" key="1">
    <citation type="submission" date="2018-02" db="EMBL/GenBank/DDBJ databases">
        <title>The genomes of Aspergillus section Nigri reveals drivers in fungal speciation.</title>
        <authorList>
            <consortium name="DOE Joint Genome Institute"/>
            <person name="Vesth T.C."/>
            <person name="Nybo J."/>
            <person name="Theobald S."/>
            <person name="Brandl J."/>
            <person name="Frisvad J.C."/>
            <person name="Nielsen K.F."/>
            <person name="Lyhne E.K."/>
            <person name="Kogle M.E."/>
            <person name="Kuo A."/>
            <person name="Riley R."/>
            <person name="Clum A."/>
            <person name="Nolan M."/>
            <person name="Lipzen A."/>
            <person name="Salamov A."/>
            <person name="Henrissat B."/>
            <person name="Wiebenga A."/>
            <person name="De vries R.P."/>
            <person name="Grigoriev I.V."/>
            <person name="Mortensen U.H."/>
            <person name="Andersen M.R."/>
            <person name="Baker S.E."/>
        </authorList>
    </citation>
    <scope>NUCLEOTIDE SEQUENCE</scope>
    <source>
        <strain evidence="1">CBS 121060</strain>
    </source>
</reference>
<dbReference type="EMBL" id="KZ824939">
    <property type="protein sequence ID" value="RAH73347.1"/>
    <property type="molecule type" value="Genomic_DNA"/>
</dbReference>
<evidence type="ECO:0000313" key="1">
    <source>
        <dbReference type="EMBL" id="RAH73347.1"/>
    </source>
</evidence>
<protein>
    <submittedName>
        <fullName evidence="1">Uncharacterized protein</fullName>
    </submittedName>
</protein>
<proteinExistence type="predicted"/>
<keyword evidence="2" id="KW-1185">Reference proteome</keyword>
<accession>A0ACD1HIV8</accession>
<name>A0ACD1HIV8_9EURO</name>
<organism evidence="1 2">
    <name type="scientific">Aspergillus aculeatinus CBS 121060</name>
    <dbReference type="NCBI Taxonomy" id="1448322"/>
    <lineage>
        <taxon>Eukaryota</taxon>
        <taxon>Fungi</taxon>
        <taxon>Dikarya</taxon>
        <taxon>Ascomycota</taxon>
        <taxon>Pezizomycotina</taxon>
        <taxon>Eurotiomycetes</taxon>
        <taxon>Eurotiomycetidae</taxon>
        <taxon>Eurotiales</taxon>
        <taxon>Aspergillaceae</taxon>
        <taxon>Aspergillus</taxon>
        <taxon>Aspergillus subgen. Circumdati</taxon>
    </lineage>
</organism>
<evidence type="ECO:0000313" key="2">
    <source>
        <dbReference type="Proteomes" id="UP000249661"/>
    </source>
</evidence>
<sequence length="183" mass="20804">MSERGVTSYRSIAPKAAKEDEARDPPPAPESGKTRRASTACLECQRLRTRCTIKDTGIPCTQCRVHGRSCQVNESKDKRRKAEQKRTEELLRVYKSLINGLMETIRIGDGELTREVLSRMRQPTGLIELQDILSEYVTLSVPEEEEEEEEGEDEVMYELESDESDEESDTNSPETPPINQQNL</sequence>
<gene>
    <name evidence="1" type="ORF">BO66DRAFT_220246</name>
</gene>